<dbReference type="STRING" id="7232.A0A484BI98"/>
<dbReference type="Gene3D" id="1.10.8.20">
    <property type="entry name" value="N-terminal domain of phosphatidylinositol transfer protein sec14p"/>
    <property type="match status" value="1"/>
</dbReference>
<dbReference type="Proteomes" id="UP000295192">
    <property type="component" value="Unassembled WGS sequence"/>
</dbReference>
<dbReference type="Pfam" id="PF00650">
    <property type="entry name" value="CRAL_TRIO"/>
    <property type="match status" value="1"/>
</dbReference>
<gene>
    <name evidence="2" type="ORF">AWZ03_004905</name>
</gene>
<dbReference type="OMA" id="DYSSRDW"/>
<dbReference type="SMART" id="SM00516">
    <property type="entry name" value="SEC14"/>
    <property type="match status" value="1"/>
</dbReference>
<keyword evidence="3" id="KW-1185">Reference proteome</keyword>
<name>A0A484BI98_DRONA</name>
<dbReference type="AlphaFoldDB" id="A0A484BI98"/>
<dbReference type="InterPro" id="IPR011074">
    <property type="entry name" value="CRAL/TRIO_N_dom"/>
</dbReference>
<organism evidence="2 3">
    <name type="scientific">Drosophila navojoa</name>
    <name type="common">Fruit fly</name>
    <dbReference type="NCBI Taxonomy" id="7232"/>
    <lineage>
        <taxon>Eukaryota</taxon>
        <taxon>Metazoa</taxon>
        <taxon>Ecdysozoa</taxon>
        <taxon>Arthropoda</taxon>
        <taxon>Hexapoda</taxon>
        <taxon>Insecta</taxon>
        <taxon>Pterygota</taxon>
        <taxon>Neoptera</taxon>
        <taxon>Endopterygota</taxon>
        <taxon>Diptera</taxon>
        <taxon>Brachycera</taxon>
        <taxon>Muscomorpha</taxon>
        <taxon>Ephydroidea</taxon>
        <taxon>Drosophilidae</taxon>
        <taxon>Drosophila</taxon>
    </lineage>
</organism>
<protein>
    <recommendedName>
        <fullName evidence="1">CRAL-TRIO domain-containing protein</fullName>
    </recommendedName>
</protein>
<evidence type="ECO:0000259" key="1">
    <source>
        <dbReference type="PROSITE" id="PS50191"/>
    </source>
</evidence>
<dbReference type="PROSITE" id="PS50191">
    <property type="entry name" value="CRAL_TRIO"/>
    <property type="match status" value="1"/>
</dbReference>
<dbReference type="PANTHER" id="PTHR10174:SF212">
    <property type="entry name" value="MIP26555P1"/>
    <property type="match status" value="1"/>
</dbReference>
<dbReference type="OrthoDB" id="75724at2759"/>
<dbReference type="CDD" id="cd00170">
    <property type="entry name" value="SEC14"/>
    <property type="match status" value="1"/>
</dbReference>
<reference evidence="2 3" key="1">
    <citation type="journal article" date="2019" name="J. Hered.">
        <title>An Improved Genome Assembly for Drosophila navojoa, the Basal Species in the mojavensis Cluster.</title>
        <authorList>
            <person name="Vanderlinde T."/>
            <person name="Dupim E.G."/>
            <person name="Nazario-Yepiz N.O."/>
            <person name="Carvalho A.B."/>
        </authorList>
    </citation>
    <scope>NUCLEOTIDE SEQUENCE [LARGE SCALE GENOMIC DNA]</scope>
    <source>
        <strain evidence="2">Navoj_Jal97</strain>
        <tissue evidence="2">Whole organism</tissue>
    </source>
</reference>
<dbReference type="SUPFAM" id="SSF46938">
    <property type="entry name" value="CRAL/TRIO N-terminal domain"/>
    <property type="match status" value="1"/>
</dbReference>
<sequence>MANVDISEEAFHLRIGYMKPDTMEIARAELRETDELRAESLQKLRELLKATPELNYKDDDAFLLIFLRVCHFYPESALEKLKNVASFRKENKALVHGLQVKDVQERFVKGSVINVLKNCDQKGRRVLIVNCGKLWDPNLIPSDEMFRMLYVVHIAAQLEEETQVRGVVCIMDFDGLAMKQVKALSPSFSKRLLTFIQEAMPLRMKEVHIVKQPFIFNMVWTLFKPFIKEKLNKRMHFHGSDMKSLHKFLDPSVLPANYKGTQPAIDYGGLDWFPALEQQTEYVNTWSEMGPAQW</sequence>
<dbReference type="InterPro" id="IPR036865">
    <property type="entry name" value="CRAL-TRIO_dom_sf"/>
</dbReference>
<dbReference type="PANTHER" id="PTHR10174">
    <property type="entry name" value="ALPHA-TOCOPHEROL TRANSFER PROTEIN-RELATED"/>
    <property type="match status" value="1"/>
</dbReference>
<accession>A0A484BI98</accession>
<dbReference type="PRINTS" id="PR00180">
    <property type="entry name" value="CRETINALDHBP"/>
</dbReference>
<comment type="caution">
    <text evidence="2">The sequence shown here is derived from an EMBL/GenBank/DDBJ whole genome shotgun (WGS) entry which is preliminary data.</text>
</comment>
<dbReference type="Gene3D" id="1.20.5.1200">
    <property type="entry name" value="Alpha-tocopherol transfer"/>
    <property type="match status" value="1"/>
</dbReference>
<feature type="domain" description="CRAL-TRIO" evidence="1">
    <location>
        <begin position="100"/>
        <end position="266"/>
    </location>
</feature>
<dbReference type="SMART" id="SM01100">
    <property type="entry name" value="CRAL_TRIO_N"/>
    <property type="match status" value="1"/>
</dbReference>
<proteinExistence type="predicted"/>
<dbReference type="SUPFAM" id="SSF52087">
    <property type="entry name" value="CRAL/TRIO domain"/>
    <property type="match status" value="1"/>
</dbReference>
<dbReference type="Gene3D" id="3.40.525.10">
    <property type="entry name" value="CRAL-TRIO lipid binding domain"/>
    <property type="match status" value="1"/>
</dbReference>
<dbReference type="InterPro" id="IPR001251">
    <property type="entry name" value="CRAL-TRIO_dom"/>
</dbReference>
<dbReference type="GO" id="GO:0016020">
    <property type="term" value="C:membrane"/>
    <property type="evidence" value="ECO:0007669"/>
    <property type="project" value="TreeGrafter"/>
</dbReference>
<evidence type="ECO:0000313" key="2">
    <source>
        <dbReference type="EMBL" id="TDG48576.1"/>
    </source>
</evidence>
<dbReference type="GO" id="GO:1902936">
    <property type="term" value="F:phosphatidylinositol bisphosphate binding"/>
    <property type="evidence" value="ECO:0007669"/>
    <property type="project" value="TreeGrafter"/>
</dbReference>
<evidence type="ECO:0000313" key="3">
    <source>
        <dbReference type="Proteomes" id="UP000295192"/>
    </source>
</evidence>
<dbReference type="InterPro" id="IPR036273">
    <property type="entry name" value="CRAL/TRIO_N_dom_sf"/>
</dbReference>
<dbReference type="EMBL" id="LSRL02000031">
    <property type="protein sequence ID" value="TDG48576.1"/>
    <property type="molecule type" value="Genomic_DNA"/>
</dbReference>